<dbReference type="RefSeq" id="WP_019951341.1">
    <property type="nucleotide sequence ID" value="NZ_JBHLVX010000005.1"/>
</dbReference>
<comment type="similarity">
    <text evidence="2 11">Belongs to the ABC-2 integral membrane protein family.</text>
</comment>
<evidence type="ECO:0000256" key="5">
    <source>
        <dbReference type="ARBA" id="ARBA00022597"/>
    </source>
</evidence>
<feature type="transmembrane region" description="Helical" evidence="11">
    <location>
        <begin position="40"/>
        <end position="65"/>
    </location>
</feature>
<evidence type="ECO:0000256" key="7">
    <source>
        <dbReference type="ARBA" id="ARBA00022903"/>
    </source>
</evidence>
<dbReference type="Pfam" id="PF01061">
    <property type="entry name" value="ABC2_membrane"/>
    <property type="match status" value="1"/>
</dbReference>
<keyword evidence="9" id="KW-0625">Polysaccharide transport</keyword>
<feature type="transmembrane region" description="Helical" evidence="11">
    <location>
        <begin position="158"/>
        <end position="184"/>
    </location>
</feature>
<dbReference type="PROSITE" id="PS51012">
    <property type="entry name" value="ABC_TM2"/>
    <property type="match status" value="1"/>
</dbReference>
<accession>A0ABV6FYX2</accession>
<evidence type="ECO:0000256" key="8">
    <source>
        <dbReference type="ARBA" id="ARBA00022989"/>
    </source>
</evidence>
<evidence type="ECO:0000256" key="4">
    <source>
        <dbReference type="ARBA" id="ARBA00022475"/>
    </source>
</evidence>
<dbReference type="EMBL" id="JBHLVX010000005">
    <property type="protein sequence ID" value="MFC0266598.1"/>
    <property type="molecule type" value="Genomic_DNA"/>
</dbReference>
<keyword evidence="4 11" id="KW-1003">Cell membrane</keyword>
<organism evidence="13 14">
    <name type="scientific">Kushneria aurantia</name>
    <dbReference type="NCBI Taxonomy" id="504092"/>
    <lineage>
        <taxon>Bacteria</taxon>
        <taxon>Pseudomonadati</taxon>
        <taxon>Pseudomonadota</taxon>
        <taxon>Gammaproteobacteria</taxon>
        <taxon>Oceanospirillales</taxon>
        <taxon>Halomonadaceae</taxon>
        <taxon>Kushneria</taxon>
    </lineage>
</organism>
<dbReference type="InterPro" id="IPR013525">
    <property type="entry name" value="ABC2_TM"/>
</dbReference>
<comment type="caution">
    <text evidence="13">The sequence shown here is derived from an EMBL/GenBank/DDBJ whole genome shotgun (WGS) entry which is preliminary data.</text>
</comment>
<name>A0ABV6FYX2_9GAMM</name>
<evidence type="ECO:0000256" key="1">
    <source>
        <dbReference type="ARBA" id="ARBA00004651"/>
    </source>
</evidence>
<protein>
    <recommendedName>
        <fullName evidence="11">Transport permease protein</fullName>
    </recommendedName>
</protein>
<evidence type="ECO:0000256" key="2">
    <source>
        <dbReference type="ARBA" id="ARBA00007783"/>
    </source>
</evidence>
<evidence type="ECO:0000256" key="6">
    <source>
        <dbReference type="ARBA" id="ARBA00022692"/>
    </source>
</evidence>
<dbReference type="PANTHER" id="PTHR30413">
    <property type="entry name" value="INNER MEMBRANE TRANSPORT PERMEASE"/>
    <property type="match status" value="1"/>
</dbReference>
<dbReference type="PRINTS" id="PR00164">
    <property type="entry name" value="ABC2TRNSPORT"/>
</dbReference>
<proteinExistence type="inferred from homology"/>
<gene>
    <name evidence="13" type="ORF">ACFFHW_01085</name>
</gene>
<feature type="transmembrane region" description="Helical" evidence="11">
    <location>
        <begin position="77"/>
        <end position="98"/>
    </location>
</feature>
<keyword evidence="14" id="KW-1185">Reference proteome</keyword>
<keyword evidence="3 11" id="KW-0813">Transport</keyword>
<reference evidence="13 14" key="1">
    <citation type="submission" date="2024-09" db="EMBL/GenBank/DDBJ databases">
        <authorList>
            <person name="Sun Q."/>
            <person name="Mori K."/>
        </authorList>
    </citation>
    <scope>NUCLEOTIDE SEQUENCE [LARGE SCALE GENOMIC DNA]</scope>
    <source>
        <strain evidence="13 14">CCM 7415</strain>
    </source>
</reference>
<keyword evidence="8 11" id="KW-1133">Transmembrane helix</keyword>
<keyword evidence="5" id="KW-0762">Sugar transport</keyword>
<dbReference type="PANTHER" id="PTHR30413:SF10">
    <property type="entry name" value="CAPSULE POLYSACCHARIDE EXPORT INNER-MEMBRANE PROTEIN CTRC"/>
    <property type="match status" value="1"/>
</dbReference>
<evidence type="ECO:0000256" key="9">
    <source>
        <dbReference type="ARBA" id="ARBA00023047"/>
    </source>
</evidence>
<dbReference type="InterPro" id="IPR047817">
    <property type="entry name" value="ABC2_TM_bact-type"/>
</dbReference>
<evidence type="ECO:0000256" key="3">
    <source>
        <dbReference type="ARBA" id="ARBA00022448"/>
    </source>
</evidence>
<evidence type="ECO:0000256" key="10">
    <source>
        <dbReference type="ARBA" id="ARBA00023136"/>
    </source>
</evidence>
<sequence>MDNHTLRAAAPSGAMELWRSRDLIQRMVRRDITSRYRGSVLGLAWSMLNPLIMLGVYTFVFTVVFRARWGTGGDAQHAAFAVNLFVGIIVHGVLAEMLNRAPGLVLANQNYVKKVIFPLQVLPLVTLGSALFHAATSLAVLVAAEFLILGYVPFTALLFPLVLAPLLLVTLGAGWLLASLGVFLRDIGQTMGLITTMLLFLSPIFYPASALPPEFRVIMTLNPLTFIIEQSRLVMIEGVLPNWWGLLLYALAAWLFAWLGFTWFQKTRKGFADVL</sequence>
<feature type="transmembrane region" description="Helical" evidence="11">
    <location>
        <begin position="191"/>
        <end position="209"/>
    </location>
</feature>
<evidence type="ECO:0000313" key="13">
    <source>
        <dbReference type="EMBL" id="MFC0266598.1"/>
    </source>
</evidence>
<comment type="subcellular location">
    <subcellularLocation>
        <location evidence="11">Cell inner membrane</location>
        <topology evidence="11">Multi-pass membrane protein</topology>
    </subcellularLocation>
    <subcellularLocation>
        <location evidence="1">Cell membrane</location>
        <topology evidence="1">Multi-pass membrane protein</topology>
    </subcellularLocation>
</comment>
<evidence type="ECO:0000256" key="11">
    <source>
        <dbReference type="RuleBase" id="RU361157"/>
    </source>
</evidence>
<feature type="transmembrane region" description="Helical" evidence="11">
    <location>
        <begin position="119"/>
        <end position="152"/>
    </location>
</feature>
<feature type="transmembrane region" description="Helical" evidence="11">
    <location>
        <begin position="243"/>
        <end position="264"/>
    </location>
</feature>
<evidence type="ECO:0000313" key="14">
    <source>
        <dbReference type="Proteomes" id="UP001589814"/>
    </source>
</evidence>
<dbReference type="InterPro" id="IPR000412">
    <property type="entry name" value="ABC_2_transport"/>
</dbReference>
<keyword evidence="6 11" id="KW-0812">Transmembrane</keyword>
<evidence type="ECO:0000259" key="12">
    <source>
        <dbReference type="PROSITE" id="PS51012"/>
    </source>
</evidence>
<keyword evidence="10 11" id="KW-0472">Membrane</keyword>
<feature type="domain" description="ABC transmembrane type-2" evidence="12">
    <location>
        <begin position="41"/>
        <end position="267"/>
    </location>
</feature>
<keyword evidence="7" id="KW-0972">Capsule biogenesis/degradation</keyword>
<dbReference type="Proteomes" id="UP001589814">
    <property type="component" value="Unassembled WGS sequence"/>
</dbReference>